<protein>
    <recommendedName>
        <fullName evidence="7 14">Ribonuclease HII</fullName>
        <shortName evidence="14">RNase HII</shortName>
        <ecNumber evidence="6 14">3.1.26.4</ecNumber>
    </recommendedName>
</protein>
<evidence type="ECO:0000256" key="13">
    <source>
        <dbReference type="ARBA" id="ARBA00023211"/>
    </source>
</evidence>
<dbReference type="InterPro" id="IPR022898">
    <property type="entry name" value="RNase_HII"/>
</dbReference>
<dbReference type="HAMAP" id="MF_00052_B">
    <property type="entry name" value="RNase_HII_B"/>
    <property type="match status" value="1"/>
</dbReference>
<evidence type="ECO:0000259" key="17">
    <source>
        <dbReference type="PROSITE" id="PS51975"/>
    </source>
</evidence>
<evidence type="ECO:0000256" key="9">
    <source>
        <dbReference type="ARBA" id="ARBA00022722"/>
    </source>
</evidence>
<dbReference type="NCBIfam" id="NF000595">
    <property type="entry name" value="PRK00015.1-3"/>
    <property type="match status" value="1"/>
</dbReference>
<dbReference type="CDD" id="cd07182">
    <property type="entry name" value="RNase_HII_bacteria_HII_like"/>
    <property type="match status" value="1"/>
</dbReference>
<feature type="binding site" evidence="14 15">
    <location>
        <position position="78"/>
    </location>
    <ligand>
        <name>a divalent metal cation</name>
        <dbReference type="ChEBI" id="CHEBI:60240"/>
    </ligand>
</feature>
<dbReference type="Pfam" id="PF01351">
    <property type="entry name" value="RNase_HII"/>
    <property type="match status" value="1"/>
</dbReference>
<reference evidence="18 19" key="1">
    <citation type="submission" date="2019-08" db="EMBL/GenBank/DDBJ databases">
        <authorList>
            <person name="Lei W."/>
        </authorList>
    </citation>
    <scope>NUCLEOTIDE SEQUENCE [LARGE SCALE GENOMIC DNA]</scope>
    <source>
        <strain evidence="18 19">CCUG 66496</strain>
    </source>
</reference>
<dbReference type="PANTHER" id="PTHR10954">
    <property type="entry name" value="RIBONUCLEASE H2 SUBUNIT A"/>
    <property type="match status" value="1"/>
</dbReference>
<evidence type="ECO:0000256" key="2">
    <source>
        <dbReference type="ARBA" id="ARBA00001946"/>
    </source>
</evidence>
<feature type="domain" description="RNase H type-2" evidence="17">
    <location>
        <begin position="72"/>
        <end position="259"/>
    </location>
</feature>
<comment type="cofactor">
    <cofactor evidence="14 15">
        <name>Mn(2+)</name>
        <dbReference type="ChEBI" id="CHEBI:29035"/>
    </cofactor>
    <cofactor evidence="14 15">
        <name>Mg(2+)</name>
        <dbReference type="ChEBI" id="CHEBI:18420"/>
    </cofactor>
    <text evidence="14 15">Manganese or magnesium. Binds 1 divalent metal ion per monomer in the absence of substrate. May bind a second metal ion after substrate binding.</text>
</comment>
<comment type="function">
    <text evidence="3 14 16">Endonuclease that specifically degrades the RNA of RNA-DNA hybrids.</text>
</comment>
<dbReference type="GO" id="GO:0006298">
    <property type="term" value="P:mismatch repair"/>
    <property type="evidence" value="ECO:0007669"/>
    <property type="project" value="TreeGrafter"/>
</dbReference>
<dbReference type="PANTHER" id="PTHR10954:SF18">
    <property type="entry name" value="RIBONUCLEASE HII"/>
    <property type="match status" value="1"/>
</dbReference>
<dbReference type="GO" id="GO:0032299">
    <property type="term" value="C:ribonuclease H2 complex"/>
    <property type="evidence" value="ECO:0007669"/>
    <property type="project" value="TreeGrafter"/>
</dbReference>
<evidence type="ECO:0000256" key="1">
    <source>
        <dbReference type="ARBA" id="ARBA00000077"/>
    </source>
</evidence>
<organism evidence="18 19">
    <name type="scientific">Streptococcus cuniculipharyngis</name>
    <dbReference type="NCBI Taxonomy" id="1562651"/>
    <lineage>
        <taxon>Bacteria</taxon>
        <taxon>Bacillati</taxon>
        <taxon>Bacillota</taxon>
        <taxon>Bacilli</taxon>
        <taxon>Lactobacillales</taxon>
        <taxon>Streptococcaceae</taxon>
        <taxon>Streptococcus</taxon>
    </lineage>
</organism>
<dbReference type="InterPro" id="IPR001352">
    <property type="entry name" value="RNase_HII/HIII"/>
</dbReference>
<dbReference type="Gene3D" id="3.30.420.10">
    <property type="entry name" value="Ribonuclease H-like superfamily/Ribonuclease H"/>
    <property type="match status" value="1"/>
</dbReference>
<dbReference type="InterPro" id="IPR012337">
    <property type="entry name" value="RNaseH-like_sf"/>
</dbReference>
<comment type="cofactor">
    <cofactor evidence="2">
        <name>Mg(2+)</name>
        <dbReference type="ChEBI" id="CHEBI:18420"/>
    </cofactor>
</comment>
<evidence type="ECO:0000256" key="5">
    <source>
        <dbReference type="ARBA" id="ARBA00007383"/>
    </source>
</evidence>
<dbReference type="NCBIfam" id="NF000594">
    <property type="entry name" value="PRK00015.1-1"/>
    <property type="match status" value="1"/>
</dbReference>
<dbReference type="FunFam" id="3.30.420.10:FF:000006">
    <property type="entry name" value="Ribonuclease HII"/>
    <property type="match status" value="1"/>
</dbReference>
<gene>
    <name evidence="14" type="primary">rnhB</name>
    <name evidence="18" type="ORF">FRX57_01280</name>
</gene>
<dbReference type="EC" id="3.1.26.4" evidence="6 14"/>
<feature type="binding site" evidence="14 15">
    <location>
        <position position="169"/>
    </location>
    <ligand>
        <name>a divalent metal cation</name>
        <dbReference type="ChEBI" id="CHEBI:60240"/>
    </ligand>
</feature>
<sequence>MRQMTVKEIKEELAKIDSLSDKRWAEFEQDSRKGVQQAIVQRKKAIQKELAEKERLAEMLTYERQYLQQGYQLIAGIDEVGRGPLAGPVVAACVILPETCHIKGLNDSKKIPKKQHTKLYDDIMSQAVAVGIGIQESTVIDEVNIYEATKLAMLDALNNVPEPDALLIDAMELPVSIPQESIVKGDAKSQSIAAASIVAKVIRDQLMVAYDSIYPHYGFATNAGYGTKEHLDALAKLGPSPIHRRSFEPVKSLAAQALNTR</sequence>
<comment type="catalytic activity">
    <reaction evidence="1 14 15 16">
        <text>Endonucleolytic cleavage to 5'-phosphomonoester.</text>
        <dbReference type="EC" id="3.1.26.4"/>
    </reaction>
</comment>
<dbReference type="GO" id="GO:0004523">
    <property type="term" value="F:RNA-DNA hybrid ribonuclease activity"/>
    <property type="evidence" value="ECO:0007669"/>
    <property type="project" value="UniProtKB-UniRule"/>
</dbReference>
<keyword evidence="12 14" id="KW-0378">Hydrolase</keyword>
<dbReference type="InterPro" id="IPR024567">
    <property type="entry name" value="RNase_HII/HIII_dom"/>
</dbReference>
<evidence type="ECO:0000256" key="15">
    <source>
        <dbReference type="PROSITE-ProRule" id="PRU01319"/>
    </source>
</evidence>
<evidence type="ECO:0000256" key="11">
    <source>
        <dbReference type="ARBA" id="ARBA00022759"/>
    </source>
</evidence>
<dbReference type="InterPro" id="IPR036397">
    <property type="entry name" value="RNaseH_sf"/>
</dbReference>
<keyword evidence="11 14" id="KW-0255">Endonuclease</keyword>
<dbReference type="SUPFAM" id="SSF53098">
    <property type="entry name" value="Ribonuclease H-like"/>
    <property type="match status" value="1"/>
</dbReference>
<evidence type="ECO:0000256" key="7">
    <source>
        <dbReference type="ARBA" id="ARBA00019179"/>
    </source>
</evidence>
<dbReference type="OrthoDB" id="9803420at2"/>
<comment type="caution">
    <text evidence="18">The sequence shown here is derived from an EMBL/GenBank/DDBJ whole genome shotgun (WGS) entry which is preliminary data.</text>
</comment>
<evidence type="ECO:0000313" key="18">
    <source>
        <dbReference type="EMBL" id="TWS98869.1"/>
    </source>
</evidence>
<dbReference type="GO" id="GO:0003723">
    <property type="term" value="F:RNA binding"/>
    <property type="evidence" value="ECO:0007669"/>
    <property type="project" value="UniProtKB-UniRule"/>
</dbReference>
<dbReference type="GO" id="GO:0043137">
    <property type="term" value="P:DNA replication, removal of RNA primer"/>
    <property type="evidence" value="ECO:0007669"/>
    <property type="project" value="TreeGrafter"/>
</dbReference>
<dbReference type="GO" id="GO:0030145">
    <property type="term" value="F:manganese ion binding"/>
    <property type="evidence" value="ECO:0007669"/>
    <property type="project" value="UniProtKB-UniRule"/>
</dbReference>
<evidence type="ECO:0000256" key="6">
    <source>
        <dbReference type="ARBA" id="ARBA00012180"/>
    </source>
</evidence>
<keyword evidence="19" id="KW-1185">Reference proteome</keyword>
<comment type="subcellular location">
    <subcellularLocation>
        <location evidence="4 14">Cytoplasm</location>
    </subcellularLocation>
</comment>
<evidence type="ECO:0000256" key="12">
    <source>
        <dbReference type="ARBA" id="ARBA00022801"/>
    </source>
</evidence>
<evidence type="ECO:0000313" key="19">
    <source>
        <dbReference type="Proteomes" id="UP000317430"/>
    </source>
</evidence>
<dbReference type="Proteomes" id="UP000317430">
    <property type="component" value="Unassembled WGS sequence"/>
</dbReference>
<keyword evidence="8 14" id="KW-0963">Cytoplasm</keyword>
<evidence type="ECO:0000256" key="4">
    <source>
        <dbReference type="ARBA" id="ARBA00004496"/>
    </source>
</evidence>
<evidence type="ECO:0000256" key="16">
    <source>
        <dbReference type="RuleBase" id="RU003515"/>
    </source>
</evidence>
<evidence type="ECO:0000256" key="10">
    <source>
        <dbReference type="ARBA" id="ARBA00022723"/>
    </source>
</evidence>
<evidence type="ECO:0000256" key="14">
    <source>
        <dbReference type="HAMAP-Rule" id="MF_00052"/>
    </source>
</evidence>
<evidence type="ECO:0000256" key="8">
    <source>
        <dbReference type="ARBA" id="ARBA00022490"/>
    </source>
</evidence>
<name>A0A5C5SDP1_9STRE</name>
<dbReference type="PROSITE" id="PS51975">
    <property type="entry name" value="RNASE_H_2"/>
    <property type="match status" value="1"/>
</dbReference>
<keyword evidence="9 14" id="KW-0540">Nuclease</keyword>
<accession>A0A5C5SDP1</accession>
<comment type="similarity">
    <text evidence="5 14 16">Belongs to the RNase HII family.</text>
</comment>
<dbReference type="EMBL" id="VOHL01000001">
    <property type="protein sequence ID" value="TWS98869.1"/>
    <property type="molecule type" value="Genomic_DNA"/>
</dbReference>
<keyword evidence="10 14" id="KW-0479">Metal-binding</keyword>
<feature type="binding site" evidence="14 15">
    <location>
        <position position="79"/>
    </location>
    <ligand>
        <name>a divalent metal cation</name>
        <dbReference type="ChEBI" id="CHEBI:60240"/>
    </ligand>
</feature>
<evidence type="ECO:0000256" key="3">
    <source>
        <dbReference type="ARBA" id="ARBA00004065"/>
    </source>
</evidence>
<dbReference type="GO" id="GO:0005737">
    <property type="term" value="C:cytoplasm"/>
    <property type="evidence" value="ECO:0007669"/>
    <property type="project" value="UniProtKB-SubCell"/>
</dbReference>
<keyword evidence="13 14" id="KW-0464">Manganese</keyword>
<dbReference type="AlphaFoldDB" id="A0A5C5SDP1"/>
<proteinExistence type="inferred from homology"/>